<evidence type="ECO:0000256" key="2">
    <source>
        <dbReference type="ARBA" id="ARBA00022741"/>
    </source>
</evidence>
<reference evidence="6 10" key="3">
    <citation type="submission" date="2020-04" db="EMBL/GenBank/DDBJ databases">
        <authorList>
            <person name="Hitch T.C.A."/>
            <person name="Wylensek D."/>
            <person name="Clavel T."/>
        </authorList>
    </citation>
    <scope>NUCLEOTIDE SEQUENCE [LARGE SCALE GENOMIC DNA]</scope>
    <source>
        <strain evidence="6 10">WCA-389-WT-5H1</strain>
    </source>
</reference>
<evidence type="ECO:0000313" key="10">
    <source>
        <dbReference type="Proteomes" id="UP000563853"/>
    </source>
</evidence>
<evidence type="ECO:0000256" key="1">
    <source>
        <dbReference type="ARBA" id="ARBA00022448"/>
    </source>
</evidence>
<dbReference type="EMBL" id="PKGI01000030">
    <property type="protein sequence ID" value="PLA76381.1"/>
    <property type="molecule type" value="Genomic_DNA"/>
</dbReference>
<dbReference type="SUPFAM" id="SSF52540">
    <property type="entry name" value="P-loop containing nucleoside triphosphate hydrolases"/>
    <property type="match status" value="1"/>
</dbReference>
<evidence type="ECO:0000256" key="3">
    <source>
        <dbReference type="ARBA" id="ARBA00022840"/>
    </source>
</evidence>
<dbReference type="PANTHER" id="PTHR42781:SF4">
    <property type="entry name" value="SPERMIDINE_PUTRESCINE IMPORT ATP-BINDING PROTEIN POTA"/>
    <property type="match status" value="1"/>
</dbReference>
<keyword evidence="3 7" id="KW-0067">ATP-binding</keyword>
<reference evidence="9" key="1">
    <citation type="submission" date="2017-12" db="EMBL/GenBank/DDBJ databases">
        <authorList>
            <person name="Christensen H."/>
        </authorList>
    </citation>
    <scope>NUCLEOTIDE SEQUENCE [LARGE SCALE GENOMIC DNA]</scope>
    <source>
        <strain evidence="9">268A</strain>
    </source>
</reference>
<dbReference type="Proteomes" id="UP000234579">
    <property type="component" value="Unassembled WGS sequence"/>
</dbReference>
<evidence type="ECO:0000313" key="9">
    <source>
        <dbReference type="Proteomes" id="UP000234579"/>
    </source>
</evidence>
<reference evidence="7" key="2">
    <citation type="submission" date="2017-12" db="EMBL/GenBank/DDBJ databases">
        <authorList>
            <person name="Hurst M.R.H."/>
        </authorList>
    </citation>
    <scope>NUCLEOTIDE SEQUENCE [LARGE SCALE GENOMIC DNA]</scope>
    <source>
        <strain evidence="7">268A</strain>
    </source>
</reference>
<dbReference type="InterPro" id="IPR027417">
    <property type="entry name" value="P-loop_NTPase"/>
</dbReference>
<dbReference type="InterPro" id="IPR017871">
    <property type="entry name" value="ABC_transporter-like_CS"/>
</dbReference>
<sequence>MIELQAIGKSYQDKVVLKDINLKIQTGEFICLVGPSGSGKTTLLKMLNRLVEPSRGKILLDNRPLEDQSVQQLRLNTGYVLQEVALFPHMTVFENIALMLELKKIPRGQWRALVKDWLLKVDLNPELLERYPSELSGGQQQRVGIVRALITKPKVILMDEPFSALDPLNRRQLQALIKRLQVKYQLTIVFVTHDMAEAKLLADRLALIYEGTLLQFGPVAELLAQPKNSLVTQFLQGGKAID</sequence>
<accession>A0A2I2AAI3</accession>
<dbReference type="RefSeq" id="WP_101811886.1">
    <property type="nucleotide sequence ID" value="NZ_BLAN01000072.1"/>
</dbReference>
<dbReference type="Pfam" id="PF00005">
    <property type="entry name" value="ABC_tran"/>
    <property type="match status" value="1"/>
</dbReference>
<dbReference type="AlphaFoldDB" id="A0A2I2AAI3"/>
<dbReference type="EMBL" id="CP104396">
    <property type="protein sequence ID" value="UXC63880.1"/>
    <property type="molecule type" value="Genomic_DNA"/>
</dbReference>
<organism evidence="7 9">
    <name type="scientific">Ligilactobacillus agilis</name>
    <dbReference type="NCBI Taxonomy" id="1601"/>
    <lineage>
        <taxon>Bacteria</taxon>
        <taxon>Bacillati</taxon>
        <taxon>Bacillota</taxon>
        <taxon>Bacilli</taxon>
        <taxon>Lactobacillales</taxon>
        <taxon>Lactobacillaceae</taxon>
        <taxon>Ligilactobacillus</taxon>
    </lineage>
</organism>
<proteinExistence type="predicted"/>
<dbReference type="InterPro" id="IPR050093">
    <property type="entry name" value="ABC_SmlMolc_Importer"/>
</dbReference>
<evidence type="ECO:0000313" key="6">
    <source>
        <dbReference type="EMBL" id="NME42474.1"/>
    </source>
</evidence>
<dbReference type="GO" id="GO:0016887">
    <property type="term" value="F:ATP hydrolysis activity"/>
    <property type="evidence" value="ECO:0007669"/>
    <property type="project" value="InterPro"/>
</dbReference>
<dbReference type="PANTHER" id="PTHR42781">
    <property type="entry name" value="SPERMIDINE/PUTRESCINE IMPORT ATP-BINDING PROTEIN POTA"/>
    <property type="match status" value="1"/>
</dbReference>
<protein>
    <recommendedName>
        <fullName evidence="4">ABC-type quaternary amine transporter</fullName>
        <ecNumber evidence="4">7.6.2.9</ecNumber>
    </recommendedName>
</protein>
<dbReference type="PROSITE" id="PS00211">
    <property type="entry name" value="ABC_TRANSPORTER_1"/>
    <property type="match status" value="1"/>
</dbReference>
<keyword evidence="1" id="KW-0813">Transport</keyword>
<name>A0A2I2AAI3_9LACO</name>
<dbReference type="SMART" id="SM00382">
    <property type="entry name" value="AAA"/>
    <property type="match status" value="1"/>
</dbReference>
<dbReference type="GeneID" id="75136635"/>
<dbReference type="Proteomes" id="UP001058429">
    <property type="component" value="Chromosome"/>
</dbReference>
<evidence type="ECO:0000259" key="5">
    <source>
        <dbReference type="PROSITE" id="PS50893"/>
    </source>
</evidence>
<reference evidence="8" key="4">
    <citation type="submission" date="2022-09" db="EMBL/GenBank/DDBJ databases">
        <title>Complete genome of Ligilactobacillus agilis AM_LB6, isolated from chicken feces.</title>
        <authorList>
            <person name="den Bakker H.C."/>
            <person name="Mann A."/>
        </authorList>
    </citation>
    <scope>NUCLEOTIDE SEQUENCE</scope>
    <source>
        <strain evidence="8">AM_LB6</strain>
    </source>
</reference>
<evidence type="ECO:0000313" key="8">
    <source>
        <dbReference type="EMBL" id="UXC63880.1"/>
    </source>
</evidence>
<dbReference type="Gene3D" id="3.40.50.300">
    <property type="entry name" value="P-loop containing nucleotide triphosphate hydrolases"/>
    <property type="match status" value="1"/>
</dbReference>
<evidence type="ECO:0000256" key="4">
    <source>
        <dbReference type="ARBA" id="ARBA00066388"/>
    </source>
</evidence>
<evidence type="ECO:0000313" key="7">
    <source>
        <dbReference type="EMBL" id="PLA76381.1"/>
    </source>
</evidence>
<feature type="domain" description="ABC transporter" evidence="5">
    <location>
        <begin position="2"/>
        <end position="235"/>
    </location>
</feature>
<dbReference type="EC" id="7.6.2.9" evidence="4"/>
<dbReference type="InterPro" id="IPR003593">
    <property type="entry name" value="AAA+_ATPase"/>
</dbReference>
<dbReference type="GO" id="GO:0015418">
    <property type="term" value="F:ABC-type quaternary ammonium compound transporting activity"/>
    <property type="evidence" value="ECO:0007669"/>
    <property type="project" value="UniProtKB-EC"/>
</dbReference>
<dbReference type="PROSITE" id="PS50893">
    <property type="entry name" value="ABC_TRANSPORTER_2"/>
    <property type="match status" value="1"/>
</dbReference>
<dbReference type="Proteomes" id="UP000563853">
    <property type="component" value="Unassembled WGS sequence"/>
</dbReference>
<dbReference type="EMBL" id="JABAFP010000024">
    <property type="protein sequence ID" value="NME42474.1"/>
    <property type="molecule type" value="Genomic_DNA"/>
</dbReference>
<dbReference type="GO" id="GO:0005524">
    <property type="term" value="F:ATP binding"/>
    <property type="evidence" value="ECO:0007669"/>
    <property type="project" value="UniProtKB-KW"/>
</dbReference>
<keyword evidence="2" id="KW-0547">Nucleotide-binding</keyword>
<dbReference type="FunFam" id="3.40.50.300:FF:000425">
    <property type="entry name" value="Probable ABC transporter, ATP-binding subunit"/>
    <property type="match status" value="1"/>
</dbReference>
<gene>
    <name evidence="7" type="ORF">CYR79_06195</name>
    <name evidence="6" type="ORF">HF863_06810</name>
    <name evidence="8" type="ORF">N4562_02240</name>
</gene>
<dbReference type="InterPro" id="IPR003439">
    <property type="entry name" value="ABC_transporter-like_ATP-bd"/>
</dbReference>